<keyword evidence="2" id="KW-0539">Nucleus</keyword>
<keyword evidence="4" id="KW-0812">Transmembrane</keyword>
<evidence type="ECO:0000256" key="4">
    <source>
        <dbReference type="SAM" id="Phobius"/>
    </source>
</evidence>
<feature type="region of interest" description="Disordered" evidence="3">
    <location>
        <begin position="108"/>
        <end position="129"/>
    </location>
</feature>
<protein>
    <submittedName>
        <fullName evidence="5">Uncharacterized protein</fullName>
    </submittedName>
</protein>
<proteinExistence type="predicted"/>
<evidence type="ECO:0000256" key="2">
    <source>
        <dbReference type="ARBA" id="ARBA00023242"/>
    </source>
</evidence>
<accession>A0ABP0TS58</accession>
<evidence type="ECO:0000256" key="3">
    <source>
        <dbReference type="SAM" id="MobiDB-lite"/>
    </source>
</evidence>
<keyword evidence="4" id="KW-1133">Transmembrane helix</keyword>
<evidence type="ECO:0000313" key="6">
    <source>
        <dbReference type="Proteomes" id="UP001497512"/>
    </source>
</evidence>
<dbReference type="EMBL" id="OZ019906">
    <property type="protein sequence ID" value="CAK9203534.1"/>
    <property type="molecule type" value="Genomic_DNA"/>
</dbReference>
<keyword evidence="4" id="KW-0472">Membrane</keyword>
<comment type="subcellular location">
    <subcellularLocation>
        <location evidence="1">Nucleus</location>
    </subcellularLocation>
</comment>
<reference evidence="5" key="1">
    <citation type="submission" date="2024-02" db="EMBL/GenBank/DDBJ databases">
        <authorList>
            <consortium name="ELIXIR-Norway"/>
            <consortium name="Elixir Norway"/>
        </authorList>
    </citation>
    <scope>NUCLEOTIDE SEQUENCE</scope>
</reference>
<dbReference type="SUPFAM" id="SSF47762">
    <property type="entry name" value="PAH2 domain"/>
    <property type="match status" value="1"/>
</dbReference>
<evidence type="ECO:0000256" key="1">
    <source>
        <dbReference type="ARBA" id="ARBA00004123"/>
    </source>
</evidence>
<sequence length="219" mass="25406">MGFCSMSLDLLLIPRELQVFLSKSVVEANCSITRFLFSIFFTYGFYIPAAGLFLQWLFVSAMKQDAAESAKLEIWMNAFSFLLHMLHVCVLCSRSLFVCLAITKQEDEGEEDSEEEDEDEEGDVEEEETELDMELGMLRPMTDNEITYLAKELWYAYTTSMKIYFRMINQEHVYIEFECCVALLCSGEKTHDEMLPIVTALFQLDHPELVAGFRFFFEP</sequence>
<dbReference type="InterPro" id="IPR036600">
    <property type="entry name" value="PAH_sf"/>
</dbReference>
<gene>
    <name evidence="5" type="ORF">CSSPTR1EN2_LOCUS6934</name>
</gene>
<keyword evidence="6" id="KW-1185">Reference proteome</keyword>
<evidence type="ECO:0000313" key="5">
    <source>
        <dbReference type="EMBL" id="CAK9203534.1"/>
    </source>
</evidence>
<dbReference type="Proteomes" id="UP001497512">
    <property type="component" value="Chromosome 14"/>
</dbReference>
<name>A0ABP0TS58_9BRYO</name>
<organism evidence="5 6">
    <name type="scientific">Sphagnum troendelagicum</name>
    <dbReference type="NCBI Taxonomy" id="128251"/>
    <lineage>
        <taxon>Eukaryota</taxon>
        <taxon>Viridiplantae</taxon>
        <taxon>Streptophyta</taxon>
        <taxon>Embryophyta</taxon>
        <taxon>Bryophyta</taxon>
        <taxon>Sphagnophytina</taxon>
        <taxon>Sphagnopsida</taxon>
        <taxon>Sphagnales</taxon>
        <taxon>Sphagnaceae</taxon>
        <taxon>Sphagnum</taxon>
    </lineage>
</organism>
<feature type="transmembrane region" description="Helical" evidence="4">
    <location>
        <begin position="78"/>
        <end position="102"/>
    </location>
</feature>
<feature type="transmembrane region" description="Helical" evidence="4">
    <location>
        <begin position="35"/>
        <end position="58"/>
    </location>
</feature>